<evidence type="ECO:0000313" key="2">
    <source>
        <dbReference type="Proteomes" id="UP000032689"/>
    </source>
</evidence>
<reference evidence="1 2" key="1">
    <citation type="journal article" date="2015" name="Appl. Environ. Microbiol.">
        <title>Two Phages, phiIPLA-RODI and phiIPLA-C1C, Lyse Mono- and Dual-Species Staphylococcal Biofilms.</title>
        <authorList>
            <person name="Gutierrez D."/>
            <person name="Vandenheuvel D."/>
            <person name="Martinez B."/>
            <person name="Rodriguez A."/>
            <person name="Lavigne R."/>
            <person name="Garcia P."/>
        </authorList>
    </citation>
    <scope>NUCLEOTIDE SEQUENCE [LARGE SCALE GENOMIC DNA]</scope>
</reference>
<sequence>MKKIDIKEKRRSIFKDAPKKTLIRKGDKRISSPTRVCGICGEPLSGMKYSNGQVFAKKNHYHIRYSNLLYIDICQDINTCYKNLGLV</sequence>
<dbReference type="KEGG" id="vg:26641074"/>
<protein>
    <submittedName>
        <fullName evidence="1">Membrane protein</fullName>
    </submittedName>
</protein>
<organism evidence="1 2">
    <name type="scientific">Staphylococcus phage vB_SepM_ phiIPLA-C1C</name>
    <dbReference type="NCBI Taxonomy" id="1572704"/>
    <lineage>
        <taxon>Viruses</taxon>
        <taxon>Duplodnaviria</taxon>
        <taxon>Heunggongvirae</taxon>
        <taxon>Uroviricota</taxon>
        <taxon>Caudoviricetes</taxon>
        <taxon>Herelleviridae</taxon>
        <taxon>Twortvirinae</taxon>
        <taxon>Sepunavirus</taxon>
        <taxon>Sepunavirus IPLAC1C</taxon>
    </lineage>
</organism>
<proteinExistence type="predicted"/>
<dbReference type="Proteomes" id="UP000032689">
    <property type="component" value="Segment"/>
</dbReference>
<accession>A0A0D3MWS5</accession>
<dbReference type="GeneID" id="26641074"/>
<dbReference type="RefSeq" id="YP_009214657.1">
    <property type="nucleotide sequence ID" value="NC_028962.1"/>
</dbReference>
<name>A0A0D3MWS5_9CAUD</name>
<evidence type="ECO:0000313" key="1">
    <source>
        <dbReference type="EMBL" id="AJA42377.1"/>
    </source>
</evidence>
<keyword evidence="2" id="KW-1185">Reference proteome</keyword>
<dbReference type="EMBL" id="KP027447">
    <property type="protein sequence ID" value="AJA42377.1"/>
    <property type="molecule type" value="Genomic_DNA"/>
</dbReference>
<dbReference type="OrthoDB" id="17175at10239"/>